<dbReference type="InterPro" id="IPR043502">
    <property type="entry name" value="DNA/RNA_pol_sf"/>
</dbReference>
<dbReference type="InterPro" id="IPR001878">
    <property type="entry name" value="Znf_CCHC"/>
</dbReference>
<dbReference type="PROSITE" id="PS50158">
    <property type="entry name" value="ZF_CCHC"/>
    <property type="match status" value="1"/>
</dbReference>
<gene>
    <name evidence="7" type="primary">LOC107025023</name>
</gene>
<dbReference type="InterPro" id="IPR041577">
    <property type="entry name" value="RT_RNaseH_2"/>
</dbReference>
<dbReference type="SMART" id="SM00343">
    <property type="entry name" value="ZnF_C2HC"/>
    <property type="match status" value="1"/>
</dbReference>
<keyword evidence="4" id="KW-0863">Zinc-finger</keyword>
<dbReference type="RefSeq" id="XP_015081393.1">
    <property type="nucleotide sequence ID" value="XM_015225907.1"/>
</dbReference>
<keyword evidence="3" id="KW-0238">DNA-binding</keyword>
<evidence type="ECO:0000313" key="7">
    <source>
        <dbReference type="RefSeq" id="XP_015081393.1"/>
    </source>
</evidence>
<evidence type="ECO:0000256" key="1">
    <source>
        <dbReference type="ARBA" id="ARBA00022670"/>
    </source>
</evidence>
<dbReference type="GeneID" id="107025023"/>
<evidence type="ECO:0000259" key="5">
    <source>
        <dbReference type="PROSITE" id="PS50158"/>
    </source>
</evidence>
<dbReference type="Gene3D" id="3.30.70.270">
    <property type="match status" value="1"/>
</dbReference>
<dbReference type="PANTHER" id="PTHR34072:SF52">
    <property type="entry name" value="RIBONUCLEASE H"/>
    <property type="match status" value="1"/>
</dbReference>
<reference evidence="6" key="1">
    <citation type="journal article" date="2014" name="Nat. Genet.">
        <title>The genome of the stress-tolerant wild tomato species Solanum pennellii.</title>
        <authorList>
            <person name="Bolger A."/>
            <person name="Scossa F."/>
            <person name="Bolger M.E."/>
            <person name="Lanz C."/>
            <person name="Maumus F."/>
            <person name="Tohge T."/>
            <person name="Quesneville H."/>
            <person name="Alseekh S."/>
            <person name="Sorensen I."/>
            <person name="Lichtenstein G."/>
            <person name="Fich E.A."/>
            <person name="Conte M."/>
            <person name="Keller H."/>
            <person name="Schneeberger K."/>
            <person name="Schwacke R."/>
            <person name="Ofner I."/>
            <person name="Vrebalov J."/>
            <person name="Xu Y."/>
            <person name="Osorio S."/>
            <person name="Aflitos S.A."/>
            <person name="Schijlen E."/>
            <person name="Jimenez-Gomez J.M."/>
            <person name="Ryngajllo M."/>
            <person name="Kimura S."/>
            <person name="Kumar R."/>
            <person name="Koenig D."/>
            <person name="Headland L.R."/>
            <person name="Maloof J.N."/>
            <person name="Sinha N."/>
            <person name="van Ham R.C."/>
            <person name="Lankhorst R.K."/>
            <person name="Mao L."/>
            <person name="Vogel A."/>
            <person name="Arsova B."/>
            <person name="Panstruga R."/>
            <person name="Fei Z."/>
            <person name="Rose J.K."/>
            <person name="Zamir D."/>
            <person name="Carrari F."/>
            <person name="Giovannoni J.J."/>
            <person name="Weigel D."/>
            <person name="Usadel B."/>
            <person name="Fernie A.R."/>
        </authorList>
    </citation>
    <scope>NUCLEOTIDE SEQUENCE [LARGE SCALE GENOMIC DNA]</scope>
    <source>
        <strain evidence="6">cv. LA0716</strain>
    </source>
</reference>
<evidence type="ECO:0000313" key="6">
    <source>
        <dbReference type="Proteomes" id="UP000694930"/>
    </source>
</evidence>
<proteinExistence type="predicted"/>
<keyword evidence="2" id="KW-0378">Hydrolase</keyword>
<dbReference type="Gene3D" id="4.10.60.10">
    <property type="entry name" value="Zinc finger, CCHC-type"/>
    <property type="match status" value="1"/>
</dbReference>
<dbReference type="PANTHER" id="PTHR34072">
    <property type="entry name" value="ENZYMATIC POLYPROTEIN-RELATED"/>
    <property type="match status" value="1"/>
</dbReference>
<sequence>MESADRACYGCGKSGHMVRDCPQKRGQAGGVEVDPRKTESIKNRLKPLTHTDIRSFLGLAGYYRRFVEGFSSIVSQLTALTKNKVMFEWTETCEKSLKNLKDRLTSATVLTLPKYGENYTVYCDESRRELNLRQRRWLELLKDYDMNVHYHPGKGNVVADALRRMSMGSTSHIEDEKKDFAKEIEELTLLHNSGDHSKKAWARSKTLHCFSSSDKWSDIVHHSEIGGHVDSVCD</sequence>
<keyword evidence="2" id="KW-0064">Aspartyl protease</keyword>
<feature type="domain" description="CCHC-type" evidence="5">
    <location>
        <begin position="8"/>
        <end position="23"/>
    </location>
</feature>
<reference evidence="7" key="2">
    <citation type="submission" date="2025-08" db="UniProtKB">
        <authorList>
            <consortium name="RefSeq"/>
        </authorList>
    </citation>
    <scope>IDENTIFICATION</scope>
</reference>
<evidence type="ECO:0000256" key="4">
    <source>
        <dbReference type="PROSITE-ProRule" id="PRU00047"/>
    </source>
</evidence>
<dbReference type="InterPro" id="IPR036875">
    <property type="entry name" value="Znf_CCHC_sf"/>
</dbReference>
<keyword evidence="1" id="KW-0645">Protease</keyword>
<name>A0ABM1H7B0_SOLPN</name>
<dbReference type="Proteomes" id="UP000694930">
    <property type="component" value="Chromosome 7"/>
</dbReference>
<dbReference type="SUPFAM" id="SSF56672">
    <property type="entry name" value="DNA/RNA polymerases"/>
    <property type="match status" value="1"/>
</dbReference>
<evidence type="ECO:0000256" key="2">
    <source>
        <dbReference type="ARBA" id="ARBA00022750"/>
    </source>
</evidence>
<organism evidence="6 7">
    <name type="scientific">Solanum pennellii</name>
    <name type="common">Tomato</name>
    <name type="synonym">Lycopersicon pennellii</name>
    <dbReference type="NCBI Taxonomy" id="28526"/>
    <lineage>
        <taxon>Eukaryota</taxon>
        <taxon>Viridiplantae</taxon>
        <taxon>Streptophyta</taxon>
        <taxon>Embryophyta</taxon>
        <taxon>Tracheophyta</taxon>
        <taxon>Spermatophyta</taxon>
        <taxon>Magnoliopsida</taxon>
        <taxon>eudicotyledons</taxon>
        <taxon>Gunneridae</taxon>
        <taxon>Pentapetalae</taxon>
        <taxon>asterids</taxon>
        <taxon>lamiids</taxon>
        <taxon>Solanales</taxon>
        <taxon>Solanaceae</taxon>
        <taxon>Solanoideae</taxon>
        <taxon>Solaneae</taxon>
        <taxon>Solanum</taxon>
        <taxon>Solanum subgen. Lycopersicon</taxon>
    </lineage>
</organism>
<dbReference type="InterPro" id="IPR043128">
    <property type="entry name" value="Rev_trsase/Diguanyl_cyclase"/>
</dbReference>
<evidence type="ECO:0000256" key="3">
    <source>
        <dbReference type="ARBA" id="ARBA00023125"/>
    </source>
</evidence>
<dbReference type="Pfam" id="PF00098">
    <property type="entry name" value="zf-CCHC"/>
    <property type="match status" value="1"/>
</dbReference>
<keyword evidence="4" id="KW-0479">Metal-binding</keyword>
<dbReference type="SUPFAM" id="SSF57756">
    <property type="entry name" value="Retrovirus zinc finger-like domains"/>
    <property type="match status" value="1"/>
</dbReference>
<keyword evidence="6" id="KW-1185">Reference proteome</keyword>
<accession>A0ABM1H7B0</accession>
<keyword evidence="4" id="KW-0862">Zinc</keyword>
<protein>
    <submittedName>
        <fullName evidence="7">Uncharacterized protein LOC107025023</fullName>
    </submittedName>
</protein>
<dbReference type="Pfam" id="PF17919">
    <property type="entry name" value="RT_RNaseH_2"/>
    <property type="match status" value="1"/>
</dbReference>